<accession>A0A101PDD0</accession>
<evidence type="ECO:0000313" key="2">
    <source>
        <dbReference type="Proteomes" id="UP000053127"/>
    </source>
</evidence>
<gene>
    <name evidence="1" type="ORF">AQI95_05885</name>
</gene>
<comment type="caution">
    <text evidence="1">The sequence shown here is derived from an EMBL/GenBank/DDBJ whole genome shotgun (WGS) entry which is preliminary data.</text>
</comment>
<dbReference type="RefSeq" id="WP_067118331.1">
    <property type="nucleotide sequence ID" value="NZ_JBFACD010000054.1"/>
</dbReference>
<sequence>MHDIGARARVGDHTYGLSSVDRRQVPVEAWLRHLITATDVPAPSGPSGFWRTAFDQAVRDQAVREQAVRDALPH</sequence>
<keyword evidence="2" id="KW-1185">Reference proteome</keyword>
<proteinExistence type="predicted"/>
<dbReference type="EMBL" id="LMWN01000006">
    <property type="protein sequence ID" value="KUN09347.1"/>
    <property type="molecule type" value="Genomic_DNA"/>
</dbReference>
<protein>
    <submittedName>
        <fullName evidence="1">Uncharacterized protein</fullName>
    </submittedName>
</protein>
<reference evidence="1 2" key="1">
    <citation type="submission" date="2015-10" db="EMBL/GenBank/DDBJ databases">
        <title>Draft genome sequence of Streptomyces yokosukanensis DSM 40224, type strain for the species Streptomyces yokosukanensis.</title>
        <authorList>
            <person name="Ruckert C."/>
            <person name="Winkler A."/>
            <person name="Kalinowski J."/>
            <person name="Kampfer P."/>
            <person name="Glaeser S."/>
        </authorList>
    </citation>
    <scope>NUCLEOTIDE SEQUENCE [LARGE SCALE GENOMIC DNA]</scope>
    <source>
        <strain evidence="1 2">DSM 40224</strain>
    </source>
</reference>
<name>A0A101PDD0_9ACTN</name>
<organism evidence="1 2">
    <name type="scientific">Streptomyces yokosukanensis</name>
    <dbReference type="NCBI Taxonomy" id="67386"/>
    <lineage>
        <taxon>Bacteria</taxon>
        <taxon>Bacillati</taxon>
        <taxon>Actinomycetota</taxon>
        <taxon>Actinomycetes</taxon>
        <taxon>Kitasatosporales</taxon>
        <taxon>Streptomycetaceae</taxon>
        <taxon>Streptomyces</taxon>
    </lineage>
</organism>
<dbReference type="Proteomes" id="UP000053127">
    <property type="component" value="Unassembled WGS sequence"/>
</dbReference>
<dbReference type="OrthoDB" id="5167319at2"/>
<evidence type="ECO:0000313" key="1">
    <source>
        <dbReference type="EMBL" id="KUN09347.1"/>
    </source>
</evidence>
<dbReference type="AlphaFoldDB" id="A0A101PDD0"/>